<evidence type="ECO:0000313" key="3">
    <source>
        <dbReference type="Proteomes" id="UP000507470"/>
    </source>
</evidence>
<sequence length="214" mass="24092">MEYTSNNPRVCTAKKSSFIRYVLLNISIWSFIIHRTETESRARKKEYPFPINAKRLTLVRILKRYENSDSEGITSNTTNARGEEARGEDTRGEEPINGSAVYHHALPLRNARVDGDPRSHDAPNTNNNNENSNDNRVLIGIVSKLSSTVQSLQKNVFGLTGKMNSLLQARSNENTNRIVKTPNEYVSAPVESVSNLINHNTTNSSQSWSNFNLQ</sequence>
<feature type="region of interest" description="Disordered" evidence="1">
    <location>
        <begin position="111"/>
        <end position="135"/>
    </location>
</feature>
<feature type="compositionally biased region" description="Basic and acidic residues" evidence="1">
    <location>
        <begin position="111"/>
        <end position="121"/>
    </location>
</feature>
<feature type="compositionally biased region" description="Low complexity" evidence="1">
    <location>
        <begin position="124"/>
        <end position="135"/>
    </location>
</feature>
<feature type="compositionally biased region" description="Polar residues" evidence="1">
    <location>
        <begin position="70"/>
        <end position="80"/>
    </location>
</feature>
<name>A0A6J8A4K4_MYTCO</name>
<reference evidence="2 3" key="1">
    <citation type="submission" date="2020-06" db="EMBL/GenBank/DDBJ databases">
        <authorList>
            <person name="Li R."/>
            <person name="Bekaert M."/>
        </authorList>
    </citation>
    <scope>NUCLEOTIDE SEQUENCE [LARGE SCALE GENOMIC DNA]</scope>
    <source>
        <strain evidence="3">wild</strain>
    </source>
</reference>
<dbReference type="OrthoDB" id="10348405at2759"/>
<evidence type="ECO:0000313" key="2">
    <source>
        <dbReference type="EMBL" id="CAC5361185.1"/>
    </source>
</evidence>
<evidence type="ECO:0000256" key="1">
    <source>
        <dbReference type="SAM" id="MobiDB-lite"/>
    </source>
</evidence>
<dbReference type="Proteomes" id="UP000507470">
    <property type="component" value="Unassembled WGS sequence"/>
</dbReference>
<proteinExistence type="predicted"/>
<gene>
    <name evidence="2" type="ORF">MCOR_3409</name>
</gene>
<organism evidence="2 3">
    <name type="scientific">Mytilus coruscus</name>
    <name type="common">Sea mussel</name>
    <dbReference type="NCBI Taxonomy" id="42192"/>
    <lineage>
        <taxon>Eukaryota</taxon>
        <taxon>Metazoa</taxon>
        <taxon>Spiralia</taxon>
        <taxon>Lophotrochozoa</taxon>
        <taxon>Mollusca</taxon>
        <taxon>Bivalvia</taxon>
        <taxon>Autobranchia</taxon>
        <taxon>Pteriomorphia</taxon>
        <taxon>Mytilida</taxon>
        <taxon>Mytiloidea</taxon>
        <taxon>Mytilidae</taxon>
        <taxon>Mytilinae</taxon>
        <taxon>Mytilus</taxon>
    </lineage>
</organism>
<keyword evidence="3" id="KW-1185">Reference proteome</keyword>
<feature type="compositionally biased region" description="Basic and acidic residues" evidence="1">
    <location>
        <begin position="81"/>
        <end position="94"/>
    </location>
</feature>
<accession>A0A6J8A4K4</accession>
<protein>
    <submittedName>
        <fullName evidence="2">Uncharacterized protein</fullName>
    </submittedName>
</protein>
<dbReference type="AlphaFoldDB" id="A0A6J8A4K4"/>
<feature type="region of interest" description="Disordered" evidence="1">
    <location>
        <begin position="70"/>
        <end position="96"/>
    </location>
</feature>
<dbReference type="EMBL" id="CACVKT020000584">
    <property type="protein sequence ID" value="CAC5361185.1"/>
    <property type="molecule type" value="Genomic_DNA"/>
</dbReference>